<feature type="region of interest" description="Disordered" evidence="1">
    <location>
        <begin position="1"/>
        <end position="62"/>
    </location>
</feature>
<dbReference type="RefSeq" id="WP_133058110.1">
    <property type="nucleotide sequence ID" value="NZ_JACKVC010000021.1"/>
</dbReference>
<proteinExistence type="predicted"/>
<accession>A0AAW5T8K2</accession>
<sequence>MSHPDPYQPQQQPPPGPYPPAPPGAQGYGYPPAQQYGAQPQPPHYPPPVPPQPAGKRDDGNSRVWRILDNLMFFASDSNSQGLGNNARDRVKTALMIFGITFLAIAILIAIAVVMSK</sequence>
<reference evidence="3" key="1">
    <citation type="submission" date="2020-07" db="EMBL/GenBank/DDBJ databases">
        <authorList>
            <person name="Pettersson B.M.F."/>
            <person name="Behra P.R.K."/>
            <person name="Ramesh M."/>
            <person name="Das S."/>
            <person name="Dasgupta S."/>
            <person name="Kirsebom L.A."/>
        </authorList>
    </citation>
    <scope>NUCLEOTIDE SEQUENCE</scope>
    <source>
        <strain evidence="3">DSM 44242</strain>
    </source>
</reference>
<dbReference type="EMBL" id="JACKVC010000021">
    <property type="protein sequence ID" value="MCV7391187.1"/>
    <property type="molecule type" value="Genomic_DNA"/>
</dbReference>
<evidence type="ECO:0000313" key="3">
    <source>
        <dbReference type="EMBL" id="MCV7391187.1"/>
    </source>
</evidence>
<comment type="caution">
    <text evidence="3">The sequence shown here is derived from an EMBL/GenBank/DDBJ whole genome shotgun (WGS) entry which is preliminary data.</text>
</comment>
<name>A0AAW5T8K2_9MYCO</name>
<dbReference type="AlphaFoldDB" id="A0AAW5T8K2"/>
<feature type="compositionally biased region" description="Low complexity" evidence="1">
    <location>
        <begin position="24"/>
        <end position="39"/>
    </location>
</feature>
<reference evidence="3" key="2">
    <citation type="journal article" date="2022" name="BMC Genomics">
        <title>Comparative genome analysis of mycobacteria focusing on tRNA and non-coding RNA.</title>
        <authorList>
            <person name="Behra P.R.K."/>
            <person name="Pettersson B.M.F."/>
            <person name="Ramesh M."/>
            <person name="Das S."/>
            <person name="Dasgupta S."/>
            <person name="Kirsebom L.A."/>
        </authorList>
    </citation>
    <scope>NUCLEOTIDE SEQUENCE</scope>
    <source>
        <strain evidence="3">DSM 44242</strain>
    </source>
</reference>
<evidence type="ECO:0000256" key="2">
    <source>
        <dbReference type="SAM" id="Phobius"/>
    </source>
</evidence>
<feature type="compositionally biased region" description="Pro residues" evidence="1">
    <location>
        <begin position="40"/>
        <end position="53"/>
    </location>
</feature>
<organism evidence="3 4">
    <name type="scientific">Mycolicibacterium porcinum</name>
    <dbReference type="NCBI Taxonomy" id="39693"/>
    <lineage>
        <taxon>Bacteria</taxon>
        <taxon>Bacillati</taxon>
        <taxon>Actinomycetota</taxon>
        <taxon>Actinomycetes</taxon>
        <taxon>Mycobacteriales</taxon>
        <taxon>Mycobacteriaceae</taxon>
        <taxon>Mycolicibacterium</taxon>
    </lineage>
</organism>
<feature type="compositionally biased region" description="Pro residues" evidence="1">
    <location>
        <begin position="11"/>
        <end position="23"/>
    </location>
</feature>
<feature type="transmembrane region" description="Helical" evidence="2">
    <location>
        <begin position="94"/>
        <end position="115"/>
    </location>
</feature>
<evidence type="ECO:0000256" key="1">
    <source>
        <dbReference type="SAM" id="MobiDB-lite"/>
    </source>
</evidence>
<keyword evidence="2" id="KW-0472">Membrane</keyword>
<keyword evidence="2" id="KW-1133">Transmembrane helix</keyword>
<evidence type="ECO:0000313" key="4">
    <source>
        <dbReference type="Proteomes" id="UP001141659"/>
    </source>
</evidence>
<gene>
    <name evidence="3" type="ORF">H5P34_24300</name>
</gene>
<protein>
    <submittedName>
        <fullName evidence="3">Uncharacterized protein</fullName>
    </submittedName>
</protein>
<keyword evidence="2" id="KW-0812">Transmembrane</keyword>
<dbReference type="Proteomes" id="UP001141659">
    <property type="component" value="Unassembled WGS sequence"/>
</dbReference>